<dbReference type="InterPro" id="IPR005119">
    <property type="entry name" value="LysR_subst-bd"/>
</dbReference>
<dbReference type="InterPro" id="IPR000847">
    <property type="entry name" value="LysR_HTH_N"/>
</dbReference>
<dbReference type="PROSITE" id="PS50931">
    <property type="entry name" value="HTH_LYSR"/>
    <property type="match status" value="1"/>
</dbReference>
<dbReference type="Pfam" id="PF03466">
    <property type="entry name" value="LysR_substrate"/>
    <property type="match status" value="1"/>
</dbReference>
<gene>
    <name evidence="6" type="ORF">BCT49_10005</name>
</gene>
<keyword evidence="3" id="KW-0238">DNA-binding</keyword>
<dbReference type="GO" id="GO:0000976">
    <property type="term" value="F:transcription cis-regulatory region binding"/>
    <property type="evidence" value="ECO:0007669"/>
    <property type="project" value="TreeGrafter"/>
</dbReference>
<dbReference type="GO" id="GO:0003700">
    <property type="term" value="F:DNA-binding transcription factor activity"/>
    <property type="evidence" value="ECO:0007669"/>
    <property type="project" value="InterPro"/>
</dbReference>
<evidence type="ECO:0000256" key="3">
    <source>
        <dbReference type="ARBA" id="ARBA00023125"/>
    </source>
</evidence>
<dbReference type="OrthoDB" id="6971749at2"/>
<accession>A0A2N7K1R9</accession>
<evidence type="ECO:0000256" key="2">
    <source>
        <dbReference type="ARBA" id="ARBA00023015"/>
    </source>
</evidence>
<comment type="similarity">
    <text evidence="1">Belongs to the LysR transcriptional regulatory family.</text>
</comment>
<dbReference type="Pfam" id="PF00126">
    <property type="entry name" value="HTH_1"/>
    <property type="match status" value="1"/>
</dbReference>
<dbReference type="RefSeq" id="WP_102436265.1">
    <property type="nucleotide sequence ID" value="NZ_CAWNVI010000135.1"/>
</dbReference>
<name>A0A2N7K1R9_9VIBR</name>
<comment type="caution">
    <text evidence="6">The sequence shown here is derived from an EMBL/GenBank/DDBJ whole genome shotgun (WGS) entry which is preliminary data.</text>
</comment>
<dbReference type="PRINTS" id="PR00039">
    <property type="entry name" value="HTHLYSR"/>
</dbReference>
<keyword evidence="2" id="KW-0805">Transcription regulation</keyword>
<dbReference type="AlphaFoldDB" id="A0A2N7K1R9"/>
<feature type="domain" description="HTH lysR-type" evidence="5">
    <location>
        <begin position="1"/>
        <end position="58"/>
    </location>
</feature>
<dbReference type="EMBL" id="MCZK01000135">
    <property type="protein sequence ID" value="PMM67543.1"/>
    <property type="molecule type" value="Genomic_DNA"/>
</dbReference>
<proteinExistence type="inferred from homology"/>
<reference evidence="7" key="1">
    <citation type="submission" date="2016-07" db="EMBL/GenBank/DDBJ databases">
        <title>Nontailed viruses are major unrecognized killers of bacteria in the ocean.</title>
        <authorList>
            <person name="Kauffman K."/>
            <person name="Hussain F."/>
            <person name="Yang J."/>
            <person name="Arevalo P."/>
            <person name="Brown J."/>
            <person name="Cutler M."/>
            <person name="Kelly L."/>
            <person name="Polz M.F."/>
        </authorList>
    </citation>
    <scope>NUCLEOTIDE SEQUENCE [LARGE SCALE GENOMIC DNA]</scope>
    <source>
        <strain evidence="7">10N.261.46.F8</strain>
    </source>
</reference>
<evidence type="ECO:0000256" key="1">
    <source>
        <dbReference type="ARBA" id="ARBA00009437"/>
    </source>
</evidence>
<evidence type="ECO:0000259" key="5">
    <source>
        <dbReference type="PROSITE" id="PS50931"/>
    </source>
</evidence>
<evidence type="ECO:0000313" key="6">
    <source>
        <dbReference type="EMBL" id="PMM67543.1"/>
    </source>
</evidence>
<dbReference type="SUPFAM" id="SSF46785">
    <property type="entry name" value="Winged helix' DNA-binding domain"/>
    <property type="match status" value="1"/>
</dbReference>
<dbReference type="InterPro" id="IPR036390">
    <property type="entry name" value="WH_DNA-bd_sf"/>
</dbReference>
<evidence type="ECO:0000313" key="7">
    <source>
        <dbReference type="Proteomes" id="UP000235406"/>
    </source>
</evidence>
<keyword evidence="4" id="KW-0804">Transcription</keyword>
<dbReference type="Gene3D" id="3.40.190.290">
    <property type="match status" value="1"/>
</dbReference>
<dbReference type="InterPro" id="IPR036388">
    <property type="entry name" value="WH-like_DNA-bd_sf"/>
</dbReference>
<dbReference type="SUPFAM" id="SSF53850">
    <property type="entry name" value="Periplasmic binding protein-like II"/>
    <property type="match status" value="1"/>
</dbReference>
<organism evidence="6 7">
    <name type="scientific">Vibrio lentus</name>
    <dbReference type="NCBI Taxonomy" id="136468"/>
    <lineage>
        <taxon>Bacteria</taxon>
        <taxon>Pseudomonadati</taxon>
        <taxon>Pseudomonadota</taxon>
        <taxon>Gammaproteobacteria</taxon>
        <taxon>Vibrionales</taxon>
        <taxon>Vibrionaceae</taxon>
        <taxon>Vibrio</taxon>
    </lineage>
</organism>
<dbReference type="PANTHER" id="PTHR30126">
    <property type="entry name" value="HTH-TYPE TRANSCRIPTIONAL REGULATOR"/>
    <property type="match status" value="1"/>
</dbReference>
<sequence>MDLKWIEDFLHLSQYGSFAKAAKARNITQPAFGRRIKLLEEWVGTDLVNRNTYPATFTKAGFRFLKHANDLKQQIDYARLETVREVNNNETKVTFHTQHSLSEYVVNKMINEYTDEFKTTLVYVSPNNLHDSVQAFIDNRSDFLIGLSFKGSRLYVPNPEVESVTIGHECLIPVVASKSDGSALYKDCKNSSVPLLSYPSNTFFAQVLEKHGSIAQSLCSFDIVYENAVTHSLKSMALSGHGVAWLPEGFVQEELEQGLLMRFSETISPINAKIKLYRFSTEEMTPGMGKLWHHFKETSVETKRQKKLVTDLAKPIHS</sequence>
<protein>
    <submittedName>
        <fullName evidence="6">LysR family transcriptional regulator</fullName>
    </submittedName>
</protein>
<dbReference type="Proteomes" id="UP000235406">
    <property type="component" value="Unassembled WGS sequence"/>
</dbReference>
<evidence type="ECO:0000256" key="4">
    <source>
        <dbReference type="ARBA" id="ARBA00023163"/>
    </source>
</evidence>
<dbReference type="Gene3D" id="1.10.10.10">
    <property type="entry name" value="Winged helix-like DNA-binding domain superfamily/Winged helix DNA-binding domain"/>
    <property type="match status" value="1"/>
</dbReference>
<dbReference type="PANTHER" id="PTHR30126:SF2">
    <property type="entry name" value="HTH-TYPE TRANSCRIPTIONAL REGULATOR YJIE"/>
    <property type="match status" value="1"/>
</dbReference>